<evidence type="ECO:0000313" key="2">
    <source>
        <dbReference type="Proteomes" id="UP000325313"/>
    </source>
</evidence>
<comment type="caution">
    <text evidence="1">The sequence shown here is derived from an EMBL/GenBank/DDBJ whole genome shotgun (WGS) entry which is preliminary data.</text>
</comment>
<evidence type="ECO:0000313" key="1">
    <source>
        <dbReference type="EMBL" id="KAA1068150.1"/>
    </source>
</evidence>
<dbReference type="AlphaFoldDB" id="A0A5B0LWF6"/>
<dbReference type="Proteomes" id="UP000325313">
    <property type="component" value="Unassembled WGS sequence"/>
</dbReference>
<accession>A0A5B0LWF6</accession>
<organism evidence="1 2">
    <name type="scientific">Puccinia graminis f. sp. tritici</name>
    <dbReference type="NCBI Taxonomy" id="56615"/>
    <lineage>
        <taxon>Eukaryota</taxon>
        <taxon>Fungi</taxon>
        <taxon>Dikarya</taxon>
        <taxon>Basidiomycota</taxon>
        <taxon>Pucciniomycotina</taxon>
        <taxon>Pucciniomycetes</taxon>
        <taxon>Pucciniales</taxon>
        <taxon>Pucciniaceae</taxon>
        <taxon>Puccinia</taxon>
    </lineage>
</organism>
<name>A0A5B0LWF6_PUCGR</name>
<dbReference type="EMBL" id="VDEP01000506">
    <property type="protein sequence ID" value="KAA1068150.1"/>
    <property type="molecule type" value="Genomic_DNA"/>
</dbReference>
<proteinExistence type="predicted"/>
<reference evidence="1 2" key="1">
    <citation type="submission" date="2019-05" db="EMBL/GenBank/DDBJ databases">
        <title>Emergence of the Ug99 lineage of the wheat stem rust pathogen through somatic hybridization.</title>
        <authorList>
            <person name="Li F."/>
            <person name="Upadhyaya N.M."/>
            <person name="Sperschneider J."/>
            <person name="Matny O."/>
            <person name="Nguyen-Phuc H."/>
            <person name="Mago R."/>
            <person name="Raley C."/>
            <person name="Miller M.E."/>
            <person name="Silverstein K.A.T."/>
            <person name="Henningsen E."/>
            <person name="Hirsch C.D."/>
            <person name="Visser B."/>
            <person name="Pretorius Z.A."/>
            <person name="Steffenson B.J."/>
            <person name="Schwessinger B."/>
            <person name="Dodds P.N."/>
            <person name="Figueroa M."/>
        </authorList>
    </citation>
    <scope>NUCLEOTIDE SEQUENCE [LARGE SCALE GENOMIC DNA]</scope>
    <source>
        <strain evidence="1 2">Ug99</strain>
    </source>
</reference>
<protein>
    <submittedName>
        <fullName evidence="1">Uncharacterized protein</fullName>
    </submittedName>
</protein>
<gene>
    <name evidence="1" type="ORF">PGTUg99_021657</name>
</gene>
<sequence length="75" mass="8924">MDVRLCAFWIPFSDDIFHRLDVRSTSTAHRFTIPGHDRDLWRRWDYQSAQTFKRCSSLRLGQLIGPTRRRTSSPT</sequence>